<evidence type="ECO:0000313" key="2">
    <source>
        <dbReference type="WBParaSite" id="Hba_00254"/>
    </source>
</evidence>
<dbReference type="Proteomes" id="UP000095283">
    <property type="component" value="Unplaced"/>
</dbReference>
<sequence length="27" mass="3596">MRLYFLLFFVFTIRRIHKMTFLFSRRR</sequence>
<protein>
    <submittedName>
        <fullName evidence="2">Uncharacterized protein</fullName>
    </submittedName>
</protein>
<dbReference type="AlphaFoldDB" id="A0A1I7W6J4"/>
<evidence type="ECO:0000313" key="1">
    <source>
        <dbReference type="Proteomes" id="UP000095283"/>
    </source>
</evidence>
<organism evidence="1 2">
    <name type="scientific">Heterorhabditis bacteriophora</name>
    <name type="common">Entomopathogenic nematode worm</name>
    <dbReference type="NCBI Taxonomy" id="37862"/>
    <lineage>
        <taxon>Eukaryota</taxon>
        <taxon>Metazoa</taxon>
        <taxon>Ecdysozoa</taxon>
        <taxon>Nematoda</taxon>
        <taxon>Chromadorea</taxon>
        <taxon>Rhabditida</taxon>
        <taxon>Rhabditina</taxon>
        <taxon>Rhabditomorpha</taxon>
        <taxon>Strongyloidea</taxon>
        <taxon>Heterorhabditidae</taxon>
        <taxon>Heterorhabditis</taxon>
    </lineage>
</organism>
<proteinExistence type="predicted"/>
<name>A0A1I7W6J4_HETBA</name>
<reference evidence="2" key="1">
    <citation type="submission" date="2016-11" db="UniProtKB">
        <authorList>
            <consortium name="WormBaseParasite"/>
        </authorList>
    </citation>
    <scope>IDENTIFICATION</scope>
</reference>
<accession>A0A1I7W6J4</accession>
<dbReference type="WBParaSite" id="Hba_00254">
    <property type="protein sequence ID" value="Hba_00254"/>
    <property type="gene ID" value="Hba_00254"/>
</dbReference>
<keyword evidence="1" id="KW-1185">Reference proteome</keyword>